<name>A0A1I1CKC8_9PSEU</name>
<sequence length="135" mass="13992">MNVRRLVAPLVLMGAALSAGMVVSSPAWAGGDTSAGEVETQACGLYAGSIKQTGRVLSGSGGRSGCFTHADVNVGVYEEIAWWPDRRLSSASRHGIRNVHLTVSAGCTSIPGPYYIETRSSTGGVSEGSHKSLCH</sequence>
<organism evidence="2 3">
    <name type="scientific">Amycolatopsis marina</name>
    <dbReference type="NCBI Taxonomy" id="490629"/>
    <lineage>
        <taxon>Bacteria</taxon>
        <taxon>Bacillati</taxon>
        <taxon>Actinomycetota</taxon>
        <taxon>Actinomycetes</taxon>
        <taxon>Pseudonocardiales</taxon>
        <taxon>Pseudonocardiaceae</taxon>
        <taxon>Amycolatopsis</taxon>
    </lineage>
</organism>
<feature type="signal peptide" evidence="1">
    <location>
        <begin position="1"/>
        <end position="29"/>
    </location>
</feature>
<reference evidence="3" key="1">
    <citation type="submission" date="2016-10" db="EMBL/GenBank/DDBJ databases">
        <authorList>
            <person name="Varghese N."/>
            <person name="Submissions S."/>
        </authorList>
    </citation>
    <scope>NUCLEOTIDE SEQUENCE [LARGE SCALE GENOMIC DNA]</scope>
    <source>
        <strain evidence="3">CGMCC 4.3568</strain>
    </source>
</reference>
<feature type="chain" id="PRO_5017351336" description="Secreted protein" evidence="1">
    <location>
        <begin position="30"/>
        <end position="135"/>
    </location>
</feature>
<evidence type="ECO:0000313" key="3">
    <source>
        <dbReference type="Proteomes" id="UP000243799"/>
    </source>
</evidence>
<gene>
    <name evidence="2" type="ORF">SAMN05216266_13333</name>
</gene>
<evidence type="ECO:0008006" key="4">
    <source>
        <dbReference type="Google" id="ProtNLM"/>
    </source>
</evidence>
<protein>
    <recommendedName>
        <fullName evidence="4">Secreted protein</fullName>
    </recommendedName>
</protein>
<evidence type="ECO:0000256" key="1">
    <source>
        <dbReference type="SAM" id="SignalP"/>
    </source>
</evidence>
<dbReference type="AlphaFoldDB" id="A0A1I1CKC8"/>
<proteinExistence type="predicted"/>
<dbReference type="Proteomes" id="UP000243799">
    <property type="component" value="Unassembled WGS sequence"/>
</dbReference>
<dbReference type="EMBL" id="FOKG01000033">
    <property type="protein sequence ID" value="SFB63145.1"/>
    <property type="molecule type" value="Genomic_DNA"/>
</dbReference>
<dbReference type="STRING" id="490629.SAMN05216266_13333"/>
<evidence type="ECO:0000313" key="2">
    <source>
        <dbReference type="EMBL" id="SFB63145.1"/>
    </source>
</evidence>
<accession>A0A1I1CKC8</accession>
<keyword evidence="3" id="KW-1185">Reference proteome</keyword>
<keyword evidence="1" id="KW-0732">Signal</keyword>